<protein>
    <submittedName>
        <fullName evidence="3">Perchlorate reductase subunit gamma</fullName>
    </submittedName>
</protein>
<dbReference type="InterPro" id="IPR023155">
    <property type="entry name" value="Cyt_c-552/4"/>
</dbReference>
<dbReference type="Gene3D" id="1.10.1130.10">
    <property type="entry name" value="Flavocytochrome C3, Chain A"/>
    <property type="match status" value="1"/>
</dbReference>
<organism evidence="3 4">
    <name type="scientific">Stieleria neptunia</name>
    <dbReference type="NCBI Taxonomy" id="2527979"/>
    <lineage>
        <taxon>Bacteria</taxon>
        <taxon>Pseudomonadati</taxon>
        <taxon>Planctomycetota</taxon>
        <taxon>Planctomycetia</taxon>
        <taxon>Pirellulales</taxon>
        <taxon>Pirellulaceae</taxon>
        <taxon>Stieleria</taxon>
    </lineage>
</organism>
<keyword evidence="4" id="KW-1185">Reference proteome</keyword>
<evidence type="ECO:0000259" key="2">
    <source>
        <dbReference type="Pfam" id="PF13435"/>
    </source>
</evidence>
<evidence type="ECO:0000313" key="4">
    <source>
        <dbReference type="Proteomes" id="UP000319004"/>
    </source>
</evidence>
<feature type="chain" id="PRO_5021821433" evidence="1">
    <location>
        <begin position="26"/>
        <end position="358"/>
    </location>
</feature>
<reference evidence="3 4" key="1">
    <citation type="submission" date="2019-03" db="EMBL/GenBank/DDBJ databases">
        <title>Deep-cultivation of Planctomycetes and their phenomic and genomic characterization uncovers novel biology.</title>
        <authorList>
            <person name="Wiegand S."/>
            <person name="Jogler M."/>
            <person name="Boedeker C."/>
            <person name="Pinto D."/>
            <person name="Vollmers J."/>
            <person name="Rivas-Marin E."/>
            <person name="Kohn T."/>
            <person name="Peeters S.H."/>
            <person name="Heuer A."/>
            <person name="Rast P."/>
            <person name="Oberbeckmann S."/>
            <person name="Bunk B."/>
            <person name="Jeske O."/>
            <person name="Meyerdierks A."/>
            <person name="Storesund J.E."/>
            <person name="Kallscheuer N."/>
            <person name="Luecker S."/>
            <person name="Lage O.M."/>
            <person name="Pohl T."/>
            <person name="Merkel B.J."/>
            <person name="Hornburger P."/>
            <person name="Mueller R.-W."/>
            <person name="Bruemmer F."/>
            <person name="Labrenz M."/>
            <person name="Spormann A.M."/>
            <person name="Op den Camp H."/>
            <person name="Overmann J."/>
            <person name="Amann R."/>
            <person name="Jetten M.S.M."/>
            <person name="Mascher T."/>
            <person name="Medema M.H."/>
            <person name="Devos D.P."/>
            <person name="Kaster A.-K."/>
            <person name="Ovreas L."/>
            <person name="Rohde M."/>
            <person name="Galperin M.Y."/>
            <person name="Jogler C."/>
        </authorList>
    </citation>
    <scope>NUCLEOTIDE SEQUENCE [LARGE SCALE GENOMIC DNA]</scope>
    <source>
        <strain evidence="3 4">Enr13</strain>
    </source>
</reference>
<dbReference type="KEGG" id="snep:Enr13x_60250"/>
<sequence length="358" mass="38596" precursor="true">MTIRHRSLRTVLFSLAVITTISANAQTSWVSAQQNDGSTTAHPLGIATPADPDRVVGNDACVKCHASEVKVWQTTPHALTFDQLHRKPEAKQIASKLGLRSIKHSGRCVACHYTQQSDAAGQSGSDATHHVVAGVSCESCHGAAKDWLDLHHHYGGETVTRLTESAEHRAERIAQSIRAGMRNPANAYLVAQSCLRCHTTADEELVNVGGHPAGSLDFEFVSWSQGTIRHNFVHSDGKQNATRTPEQLRVMFVAGMIAELESSLRATAVATQKATFAMTVAQRASRASKRLQSVAAKVEEPILDQILKVVAGIKLKLNNEAELTAAADQIATLGYRFAAECDGQGLANLDPFIPTARK</sequence>
<proteinExistence type="predicted"/>
<evidence type="ECO:0000313" key="3">
    <source>
        <dbReference type="EMBL" id="QDV46121.1"/>
    </source>
</evidence>
<dbReference type="Pfam" id="PF13435">
    <property type="entry name" value="Cytochrome_C554"/>
    <property type="match status" value="1"/>
</dbReference>
<name>A0A518HZ37_9BACT</name>
<dbReference type="SUPFAM" id="SSF48695">
    <property type="entry name" value="Multiheme cytochromes"/>
    <property type="match status" value="1"/>
</dbReference>
<dbReference type="InterPro" id="IPR036280">
    <property type="entry name" value="Multihaem_cyt_sf"/>
</dbReference>
<dbReference type="EMBL" id="CP037423">
    <property type="protein sequence ID" value="QDV46121.1"/>
    <property type="molecule type" value="Genomic_DNA"/>
</dbReference>
<dbReference type="AlphaFoldDB" id="A0A518HZ37"/>
<dbReference type="RefSeq" id="WP_145390285.1">
    <property type="nucleotide sequence ID" value="NZ_CP037423.1"/>
</dbReference>
<feature type="signal peptide" evidence="1">
    <location>
        <begin position="1"/>
        <end position="25"/>
    </location>
</feature>
<dbReference type="OrthoDB" id="257578at2"/>
<evidence type="ECO:0000256" key="1">
    <source>
        <dbReference type="SAM" id="SignalP"/>
    </source>
</evidence>
<keyword evidence="1" id="KW-0732">Signal</keyword>
<feature type="domain" description="Cytochrome c-552/4" evidence="2">
    <location>
        <begin position="60"/>
        <end position="142"/>
    </location>
</feature>
<accession>A0A518HZ37</accession>
<dbReference type="Proteomes" id="UP000319004">
    <property type="component" value="Chromosome"/>
</dbReference>
<gene>
    <name evidence="3" type="primary">pcrC_2</name>
    <name evidence="3" type="ORF">Enr13x_60250</name>
</gene>